<evidence type="ECO:0000313" key="5">
    <source>
        <dbReference type="Proteomes" id="UP000199140"/>
    </source>
</evidence>
<reference evidence="2 4" key="1">
    <citation type="submission" date="2016-04" db="EMBL/GenBank/DDBJ databases">
        <title>Complete genome sequencing and analysis of CBMB27, Methylobacterium phyllosphaerae isolated from leaf tissues of rice (Oryza sativa L.).</title>
        <authorList>
            <person name="Lee Y."/>
            <person name="Hwangbo K."/>
            <person name="Chung H."/>
            <person name="Yoo J."/>
            <person name="Kim K.Y."/>
            <person name="Sa T.M."/>
            <person name="Um Y."/>
            <person name="Madhaiyan M."/>
        </authorList>
    </citation>
    <scope>NUCLEOTIDE SEQUENCE [LARGE SCALE GENOMIC DNA]</scope>
    <source>
        <strain evidence="2 4">CBMB27</strain>
    </source>
</reference>
<accession>A0AAE8HYJ0</accession>
<dbReference type="AlphaFoldDB" id="A0AAE8HYJ0"/>
<evidence type="ECO:0000313" key="3">
    <source>
        <dbReference type="EMBL" id="SFH78632.1"/>
    </source>
</evidence>
<protein>
    <submittedName>
        <fullName evidence="3">Uncharacterized protein</fullName>
    </submittedName>
</protein>
<name>A0AAE8HYJ0_9HYPH</name>
<dbReference type="KEGG" id="mphy:MCBMB27_00815"/>
<evidence type="ECO:0000313" key="2">
    <source>
        <dbReference type="EMBL" id="APT30106.1"/>
    </source>
</evidence>
<dbReference type="Proteomes" id="UP000185487">
    <property type="component" value="Chromosome"/>
</dbReference>
<organism evidence="3 5">
    <name type="scientific">Methylobacterium phyllosphaerae</name>
    <dbReference type="NCBI Taxonomy" id="418223"/>
    <lineage>
        <taxon>Bacteria</taxon>
        <taxon>Pseudomonadati</taxon>
        <taxon>Pseudomonadota</taxon>
        <taxon>Alphaproteobacteria</taxon>
        <taxon>Hyphomicrobiales</taxon>
        <taxon>Methylobacteriaceae</taxon>
        <taxon>Methylobacterium</taxon>
    </lineage>
</organism>
<evidence type="ECO:0000313" key="4">
    <source>
        <dbReference type="Proteomes" id="UP000185487"/>
    </source>
</evidence>
<gene>
    <name evidence="2" type="ORF">MCBMB27_00815</name>
    <name evidence="3" type="ORF">SAMN05192567_1647</name>
</gene>
<dbReference type="EMBL" id="CP015367">
    <property type="protein sequence ID" value="APT30106.1"/>
    <property type="molecule type" value="Genomic_DNA"/>
</dbReference>
<reference evidence="3 5" key="2">
    <citation type="submission" date="2016-10" db="EMBL/GenBank/DDBJ databases">
        <authorList>
            <person name="Varghese N."/>
            <person name="Submissions S."/>
        </authorList>
    </citation>
    <scope>NUCLEOTIDE SEQUENCE [LARGE SCALE GENOMIC DNA]</scope>
    <source>
        <strain evidence="3 5">CBMB27</strain>
    </source>
</reference>
<evidence type="ECO:0000256" key="1">
    <source>
        <dbReference type="SAM" id="Coils"/>
    </source>
</evidence>
<dbReference type="RefSeq" id="WP_075379893.1">
    <property type="nucleotide sequence ID" value="NZ_CP015367.1"/>
</dbReference>
<dbReference type="EMBL" id="FOPK01000064">
    <property type="protein sequence ID" value="SFH78632.1"/>
    <property type="molecule type" value="Genomic_DNA"/>
</dbReference>
<sequence length="112" mass="12542">MTNAVHAIDTTYIRRIQQQQIELTLLRAERDAALQERDLARARSEATSTLLDALLGSLRPYGFSRKYFLSAIRRAARTVPDHGPAALQHGILFEGSNRILAGPRRPVQAAHR</sequence>
<proteinExistence type="predicted"/>
<keyword evidence="4" id="KW-1185">Reference proteome</keyword>
<feature type="coiled-coil region" evidence="1">
    <location>
        <begin position="16"/>
        <end position="45"/>
    </location>
</feature>
<keyword evidence="1" id="KW-0175">Coiled coil</keyword>
<dbReference type="Proteomes" id="UP000199140">
    <property type="component" value="Unassembled WGS sequence"/>
</dbReference>